<proteinExistence type="predicted"/>
<protein>
    <recommendedName>
        <fullName evidence="1">Ferritin-like domain-containing protein</fullName>
    </recommendedName>
</protein>
<evidence type="ECO:0000259" key="1">
    <source>
        <dbReference type="Pfam" id="PF13794"/>
    </source>
</evidence>
<organism evidence="2 3">
    <name type="scientific">Clavibacter michiganensis</name>
    <dbReference type="NCBI Taxonomy" id="28447"/>
    <lineage>
        <taxon>Bacteria</taxon>
        <taxon>Bacillati</taxon>
        <taxon>Actinomycetota</taxon>
        <taxon>Actinomycetes</taxon>
        <taxon>Micrococcales</taxon>
        <taxon>Microbacteriaceae</taxon>
        <taxon>Clavibacter</taxon>
    </lineage>
</organism>
<dbReference type="Gene3D" id="1.20.1260.10">
    <property type="match status" value="1"/>
</dbReference>
<reference evidence="2 3" key="1">
    <citation type="submission" date="2016-08" db="EMBL/GenBank/DDBJ databases">
        <title>Genome sequence of Clavibacter michiganensis spp strain CFBP7494.</title>
        <authorList>
            <person name="Thapa S.P."/>
            <person name="Coaker G."/>
            <person name="Jacques M.-A."/>
        </authorList>
    </citation>
    <scope>NUCLEOTIDE SEQUENCE [LARGE SCALE GENOMIC DNA]</scope>
    <source>
        <strain evidence="2">CFBP7494</strain>
    </source>
</reference>
<sequence length="253" mass="27031">MAASAALYAGHVLKMFGRRSTTIEAPRVRSRGDSKRRSAATTVSVDDFSPDTLRFLGAVAYLQLTVFETLSRAVAEAPDLAGKEAVSTAAGIALGKHQALAAEIKRQDGDPSVVMEPHRAAFDRFTATVAGADWYECLLSAYITTGLLDDFFVRLASGLPSNQRQRVVVLLSSGVGQQGIVDAVRAGIRRDPRLASRLAMWGRRLVGDTLLVAGTAMRASLADPDDARVHLEPVFAGIITAHTRRMDALGLTA</sequence>
<evidence type="ECO:0000313" key="2">
    <source>
        <dbReference type="EMBL" id="OUE21408.1"/>
    </source>
</evidence>
<dbReference type="AlphaFoldDB" id="A0A251YBG0"/>
<feature type="domain" description="Ferritin-like" evidence="1">
    <location>
        <begin position="55"/>
        <end position="212"/>
    </location>
</feature>
<dbReference type="Proteomes" id="UP000194837">
    <property type="component" value="Unassembled WGS sequence"/>
</dbReference>
<accession>A0A251YBG0</accession>
<gene>
    <name evidence="2" type="ORF">BFL34_00761</name>
</gene>
<dbReference type="InterPro" id="IPR012347">
    <property type="entry name" value="Ferritin-like"/>
</dbReference>
<name>A0A251YBG0_9MICO</name>
<dbReference type="Pfam" id="PF13794">
    <property type="entry name" value="MiaE_2"/>
    <property type="match status" value="1"/>
</dbReference>
<dbReference type="EMBL" id="MDJW01000007">
    <property type="protein sequence ID" value="OUE21408.1"/>
    <property type="molecule type" value="Genomic_DNA"/>
</dbReference>
<evidence type="ECO:0000313" key="3">
    <source>
        <dbReference type="Proteomes" id="UP000194837"/>
    </source>
</evidence>
<comment type="caution">
    <text evidence="2">The sequence shown here is derived from an EMBL/GenBank/DDBJ whole genome shotgun (WGS) entry which is preliminary data.</text>
</comment>
<dbReference type="InterPro" id="IPR059125">
    <property type="entry name" value="Ferritin_actino"/>
</dbReference>